<keyword evidence="2" id="KW-1185">Reference proteome</keyword>
<comment type="caution">
    <text evidence="1">The sequence shown here is derived from an EMBL/GenBank/DDBJ whole genome shotgun (WGS) entry which is preliminary data.</text>
</comment>
<dbReference type="PANTHER" id="PTHR11183">
    <property type="entry name" value="GLYCOGENIN SUBFAMILY MEMBER"/>
    <property type="match status" value="1"/>
</dbReference>
<dbReference type="InterPro" id="IPR050587">
    <property type="entry name" value="GNT1/Glycosyltrans_8"/>
</dbReference>
<keyword evidence="1" id="KW-0808">Transferase</keyword>
<evidence type="ECO:0000313" key="2">
    <source>
        <dbReference type="Proteomes" id="UP000481861"/>
    </source>
</evidence>
<evidence type="ECO:0000313" key="1">
    <source>
        <dbReference type="EMBL" id="KAF2866490.1"/>
    </source>
</evidence>
<dbReference type="OrthoDB" id="2014201at2759"/>
<feature type="non-terminal residue" evidence="1">
    <location>
        <position position="312"/>
    </location>
</feature>
<dbReference type="InterPro" id="IPR002495">
    <property type="entry name" value="Glyco_trans_8"/>
</dbReference>
<dbReference type="Pfam" id="PF01501">
    <property type="entry name" value="Glyco_transf_8"/>
    <property type="match status" value="1"/>
</dbReference>
<dbReference type="GO" id="GO:0016757">
    <property type="term" value="F:glycosyltransferase activity"/>
    <property type="evidence" value="ECO:0007669"/>
    <property type="project" value="InterPro"/>
</dbReference>
<dbReference type="SUPFAM" id="SSF53448">
    <property type="entry name" value="Nucleotide-diphospho-sugar transferases"/>
    <property type="match status" value="1"/>
</dbReference>
<protein>
    <submittedName>
        <fullName evidence="1">Nucleotide-diphospho-sugar transferase</fullName>
    </submittedName>
</protein>
<dbReference type="AlphaFoldDB" id="A0A7C8I6L8"/>
<sequence>NAYATLLTRPSYLPGVILLAYSLHRHSPSTPLVIMYTADTFPQQGVYALHNEARRSNCIVHPVEHLQIPPTSQGEKKGGMVAARFQDTFTKLRVFGLHELGFTTVCFLDADMLILHDPSDLIFGTRTQDWLDQTRGLGILATHACVCNLDADAWAPASWTRDNCAYVQLTSPNGVPSVSADPSSTHSLLNSGTFVFYSSKEIDDFVLQSFMSMSAEKLAGYQFPDQDFLTEVFTGKWASLNWRANALKTWRYWHPELWKADGEPVVLHYIVDKPWAARVKKEGEELVAGYLGKDGVTHGWWWDVWARWVAER</sequence>
<organism evidence="1 2">
    <name type="scientific">Massariosphaeria phaeospora</name>
    <dbReference type="NCBI Taxonomy" id="100035"/>
    <lineage>
        <taxon>Eukaryota</taxon>
        <taxon>Fungi</taxon>
        <taxon>Dikarya</taxon>
        <taxon>Ascomycota</taxon>
        <taxon>Pezizomycotina</taxon>
        <taxon>Dothideomycetes</taxon>
        <taxon>Pleosporomycetidae</taxon>
        <taxon>Pleosporales</taxon>
        <taxon>Pleosporales incertae sedis</taxon>
        <taxon>Massariosphaeria</taxon>
    </lineage>
</organism>
<proteinExistence type="predicted"/>
<reference evidence="1 2" key="1">
    <citation type="submission" date="2020-01" db="EMBL/GenBank/DDBJ databases">
        <authorList>
            <consortium name="DOE Joint Genome Institute"/>
            <person name="Haridas S."/>
            <person name="Albert R."/>
            <person name="Binder M."/>
            <person name="Bloem J."/>
            <person name="Labutti K."/>
            <person name="Salamov A."/>
            <person name="Andreopoulos B."/>
            <person name="Baker S.E."/>
            <person name="Barry K."/>
            <person name="Bills G."/>
            <person name="Bluhm B.H."/>
            <person name="Cannon C."/>
            <person name="Castanera R."/>
            <person name="Culley D.E."/>
            <person name="Daum C."/>
            <person name="Ezra D."/>
            <person name="Gonzalez J.B."/>
            <person name="Henrissat B."/>
            <person name="Kuo A."/>
            <person name="Liang C."/>
            <person name="Lipzen A."/>
            <person name="Lutzoni F."/>
            <person name="Magnuson J."/>
            <person name="Mondo S."/>
            <person name="Nolan M."/>
            <person name="Ohm R."/>
            <person name="Pangilinan J."/>
            <person name="Park H.-J.H."/>
            <person name="Ramirez L."/>
            <person name="Alfaro M."/>
            <person name="Sun H."/>
            <person name="Tritt A."/>
            <person name="Yoshinaga Y."/>
            <person name="Zwiers L.-H.L."/>
            <person name="Turgeon B.G."/>
            <person name="Goodwin S.B."/>
            <person name="Spatafora J.W."/>
            <person name="Crous P.W."/>
            <person name="Grigoriev I.V."/>
        </authorList>
    </citation>
    <scope>NUCLEOTIDE SEQUENCE [LARGE SCALE GENOMIC DNA]</scope>
    <source>
        <strain evidence="1 2">CBS 611.86</strain>
    </source>
</reference>
<name>A0A7C8I6L8_9PLEO</name>
<dbReference type="Gene3D" id="3.90.550.10">
    <property type="entry name" value="Spore Coat Polysaccharide Biosynthesis Protein SpsA, Chain A"/>
    <property type="match status" value="1"/>
</dbReference>
<dbReference type="InterPro" id="IPR029044">
    <property type="entry name" value="Nucleotide-diphossugar_trans"/>
</dbReference>
<feature type="non-terminal residue" evidence="1">
    <location>
        <position position="1"/>
    </location>
</feature>
<dbReference type="EMBL" id="JAADJZ010000027">
    <property type="protein sequence ID" value="KAF2866490.1"/>
    <property type="molecule type" value="Genomic_DNA"/>
</dbReference>
<gene>
    <name evidence="1" type="ORF">BDV95DRAFT_455851</name>
</gene>
<accession>A0A7C8I6L8</accession>
<dbReference type="Proteomes" id="UP000481861">
    <property type="component" value="Unassembled WGS sequence"/>
</dbReference>